<dbReference type="eggNOG" id="KOG2922">
    <property type="taxonomic scope" value="Eukaryota"/>
</dbReference>
<evidence type="ECO:0000256" key="1">
    <source>
        <dbReference type="ARBA" id="ARBA00004141"/>
    </source>
</evidence>
<evidence type="ECO:0000313" key="6">
    <source>
        <dbReference type="EMBL" id="EQC37979.1"/>
    </source>
</evidence>
<dbReference type="GO" id="GO:0016020">
    <property type="term" value="C:membrane"/>
    <property type="evidence" value="ECO:0007669"/>
    <property type="project" value="UniProtKB-SubCell"/>
</dbReference>
<proteinExistence type="predicted"/>
<dbReference type="EMBL" id="JH767142">
    <property type="protein sequence ID" value="EQC37979.1"/>
    <property type="molecule type" value="Genomic_DNA"/>
</dbReference>
<dbReference type="OrthoDB" id="165382at2759"/>
<name>T0QJ24_SAPDV</name>
<accession>T0QJ24</accession>
<dbReference type="SUPFAM" id="SSF103481">
    <property type="entry name" value="Multidrug resistance efflux transporter EmrE"/>
    <property type="match status" value="1"/>
</dbReference>
<feature type="transmembrane region" description="Helical" evidence="5">
    <location>
        <begin position="67"/>
        <end position="86"/>
    </location>
</feature>
<evidence type="ECO:0000313" key="7">
    <source>
        <dbReference type="Proteomes" id="UP000030762"/>
    </source>
</evidence>
<feature type="transmembrane region" description="Helical" evidence="5">
    <location>
        <begin position="133"/>
        <end position="151"/>
    </location>
</feature>
<dbReference type="Gene3D" id="1.10.3730.20">
    <property type="match status" value="1"/>
</dbReference>
<evidence type="ECO:0000256" key="5">
    <source>
        <dbReference type="SAM" id="Phobius"/>
    </source>
</evidence>
<dbReference type="InParanoid" id="T0QJ24"/>
<feature type="transmembrane region" description="Helical" evidence="5">
    <location>
        <begin position="206"/>
        <end position="225"/>
    </location>
</feature>
<keyword evidence="7" id="KW-1185">Reference proteome</keyword>
<feature type="transmembrane region" description="Helical" evidence="5">
    <location>
        <begin position="95"/>
        <end position="113"/>
    </location>
</feature>
<dbReference type="InterPro" id="IPR008521">
    <property type="entry name" value="Mg_trans_NIPA"/>
</dbReference>
<dbReference type="Pfam" id="PF05653">
    <property type="entry name" value="Mg_trans_NIPA"/>
    <property type="match status" value="1"/>
</dbReference>
<protein>
    <submittedName>
        <fullName evidence="6">Uncharacterized protein</fullName>
    </submittedName>
</protein>
<feature type="transmembrane region" description="Helical" evidence="5">
    <location>
        <begin position="171"/>
        <end position="194"/>
    </location>
</feature>
<dbReference type="Proteomes" id="UP000030762">
    <property type="component" value="Unassembled WGS sequence"/>
</dbReference>
<dbReference type="GeneID" id="19945136"/>
<evidence type="ECO:0000256" key="3">
    <source>
        <dbReference type="ARBA" id="ARBA00022989"/>
    </source>
</evidence>
<feature type="transmembrane region" description="Helical" evidence="5">
    <location>
        <begin position="6"/>
        <end position="28"/>
    </location>
</feature>
<keyword evidence="4 5" id="KW-0472">Membrane</keyword>
<dbReference type="PANTHER" id="PTHR12570">
    <property type="match status" value="1"/>
</dbReference>
<dbReference type="InterPro" id="IPR037185">
    <property type="entry name" value="EmrE-like"/>
</dbReference>
<dbReference type="OMA" id="NTIFSPW"/>
<dbReference type="RefSeq" id="XP_008608306.1">
    <property type="nucleotide sequence ID" value="XM_008610084.1"/>
</dbReference>
<feature type="transmembrane region" description="Helical" evidence="5">
    <location>
        <begin position="237"/>
        <end position="259"/>
    </location>
</feature>
<dbReference type="PANTHER" id="PTHR12570:SF9">
    <property type="entry name" value="MAGNESIUM TRANSPORTER NIPA8-RELATED"/>
    <property type="match status" value="1"/>
</dbReference>
<feature type="transmembrane region" description="Helical" evidence="5">
    <location>
        <begin position="40"/>
        <end position="61"/>
    </location>
</feature>
<dbReference type="AlphaFoldDB" id="T0QJ24"/>
<reference evidence="6 7" key="1">
    <citation type="submission" date="2012-04" db="EMBL/GenBank/DDBJ databases">
        <title>The Genome Sequence of Saprolegnia declina VS20.</title>
        <authorList>
            <consortium name="The Broad Institute Genome Sequencing Platform"/>
            <person name="Russ C."/>
            <person name="Nusbaum C."/>
            <person name="Tyler B."/>
            <person name="van West P."/>
            <person name="Dieguez-Uribeondo J."/>
            <person name="de Bruijn I."/>
            <person name="Tripathy S."/>
            <person name="Jiang R."/>
            <person name="Young S.K."/>
            <person name="Zeng Q."/>
            <person name="Gargeya S."/>
            <person name="Fitzgerald M."/>
            <person name="Haas B."/>
            <person name="Abouelleil A."/>
            <person name="Alvarado L."/>
            <person name="Arachchi H.M."/>
            <person name="Berlin A."/>
            <person name="Chapman S.B."/>
            <person name="Goldberg J."/>
            <person name="Griggs A."/>
            <person name="Gujja S."/>
            <person name="Hansen M."/>
            <person name="Howarth C."/>
            <person name="Imamovic A."/>
            <person name="Larimer J."/>
            <person name="McCowen C."/>
            <person name="Montmayeur A."/>
            <person name="Murphy C."/>
            <person name="Neiman D."/>
            <person name="Pearson M."/>
            <person name="Priest M."/>
            <person name="Roberts A."/>
            <person name="Saif S."/>
            <person name="Shea T."/>
            <person name="Sisk P."/>
            <person name="Sykes S."/>
            <person name="Wortman J."/>
            <person name="Nusbaum C."/>
            <person name="Birren B."/>
        </authorList>
    </citation>
    <scope>NUCLEOTIDE SEQUENCE [LARGE SCALE GENOMIC DNA]</scope>
    <source>
        <strain evidence="6 7">VS20</strain>
    </source>
</reference>
<organism evidence="6 7">
    <name type="scientific">Saprolegnia diclina (strain VS20)</name>
    <dbReference type="NCBI Taxonomy" id="1156394"/>
    <lineage>
        <taxon>Eukaryota</taxon>
        <taxon>Sar</taxon>
        <taxon>Stramenopiles</taxon>
        <taxon>Oomycota</taxon>
        <taxon>Saprolegniomycetes</taxon>
        <taxon>Saprolegniales</taxon>
        <taxon>Saprolegniaceae</taxon>
        <taxon>Saprolegnia</taxon>
    </lineage>
</organism>
<evidence type="ECO:0000256" key="2">
    <source>
        <dbReference type="ARBA" id="ARBA00022692"/>
    </source>
</evidence>
<sequence>MDSFLGWPLGVLLSAIASIIGVLGKILLKLSFQRHSRAMWAMGMACIVLLNPLFCISAFNFAPQSLLAPMGGLCIVWNTIFSPWILDEPLWGRDIVGAAVVFASCILVSITGSHKTHKIPVDELASHFTSLAFEVYFTVFLVSSLVLRYFARAALTASTGSTSHKTVSCRVSLAILAGSLSGQLYCMTALLRLLQNGVKVLFTTPLAYLVGAGAISFALMGLRLLNLALRLYDALFVIYLYESTLLAAGAISGICFFSDMNDESLVNWVLYSLGVGGIFLGIGIISHSESIKLRAKSCPSTKKEGEASQTLLA</sequence>
<keyword evidence="2 5" id="KW-0812">Transmembrane</keyword>
<dbReference type="GO" id="GO:0015095">
    <property type="term" value="F:magnesium ion transmembrane transporter activity"/>
    <property type="evidence" value="ECO:0007669"/>
    <property type="project" value="InterPro"/>
</dbReference>
<keyword evidence="3 5" id="KW-1133">Transmembrane helix</keyword>
<gene>
    <name evidence="6" type="ORF">SDRG_04409</name>
</gene>
<evidence type="ECO:0000256" key="4">
    <source>
        <dbReference type="ARBA" id="ARBA00023136"/>
    </source>
</evidence>
<feature type="transmembrane region" description="Helical" evidence="5">
    <location>
        <begin position="265"/>
        <end position="286"/>
    </location>
</feature>
<dbReference type="VEuPathDB" id="FungiDB:SDRG_04409"/>
<comment type="subcellular location">
    <subcellularLocation>
        <location evidence="1">Membrane</location>
        <topology evidence="1">Multi-pass membrane protein</topology>
    </subcellularLocation>
</comment>